<dbReference type="EMBL" id="KZ503303">
    <property type="protein sequence ID" value="PKU65931.1"/>
    <property type="molecule type" value="Genomic_DNA"/>
</dbReference>
<reference evidence="2 3" key="1">
    <citation type="journal article" date="2016" name="Sci. Rep.">
        <title>The Dendrobium catenatum Lindl. genome sequence provides insights into polysaccharide synthase, floral development and adaptive evolution.</title>
        <authorList>
            <person name="Zhang G.Q."/>
            <person name="Xu Q."/>
            <person name="Bian C."/>
            <person name="Tsai W.C."/>
            <person name="Yeh C.M."/>
            <person name="Liu K.W."/>
            <person name="Yoshida K."/>
            <person name="Zhang L.S."/>
            <person name="Chang S.B."/>
            <person name="Chen F."/>
            <person name="Shi Y."/>
            <person name="Su Y.Y."/>
            <person name="Zhang Y.Q."/>
            <person name="Chen L.J."/>
            <person name="Yin Y."/>
            <person name="Lin M."/>
            <person name="Huang H."/>
            <person name="Deng H."/>
            <person name="Wang Z.W."/>
            <person name="Zhu S.L."/>
            <person name="Zhao X."/>
            <person name="Deng C."/>
            <person name="Niu S.C."/>
            <person name="Huang J."/>
            <person name="Wang M."/>
            <person name="Liu G.H."/>
            <person name="Yang H.J."/>
            <person name="Xiao X.J."/>
            <person name="Hsiao Y.Y."/>
            <person name="Wu W.L."/>
            <person name="Chen Y.Y."/>
            <person name="Mitsuda N."/>
            <person name="Ohme-Takagi M."/>
            <person name="Luo Y.B."/>
            <person name="Van de Peer Y."/>
            <person name="Liu Z.J."/>
        </authorList>
    </citation>
    <scope>NUCLEOTIDE SEQUENCE [LARGE SCALE GENOMIC DNA]</scope>
    <source>
        <tissue evidence="2">The whole plant</tissue>
    </source>
</reference>
<feature type="region of interest" description="Disordered" evidence="1">
    <location>
        <begin position="50"/>
        <end position="79"/>
    </location>
</feature>
<evidence type="ECO:0000313" key="3">
    <source>
        <dbReference type="Proteomes" id="UP000233837"/>
    </source>
</evidence>
<accession>A0A2I0VRA0</accession>
<dbReference type="Proteomes" id="UP000233837">
    <property type="component" value="Unassembled WGS sequence"/>
</dbReference>
<gene>
    <name evidence="2" type="ORF">MA16_Dca009005</name>
</gene>
<evidence type="ECO:0000256" key="1">
    <source>
        <dbReference type="SAM" id="MobiDB-lite"/>
    </source>
</evidence>
<organism evidence="2 3">
    <name type="scientific">Dendrobium catenatum</name>
    <dbReference type="NCBI Taxonomy" id="906689"/>
    <lineage>
        <taxon>Eukaryota</taxon>
        <taxon>Viridiplantae</taxon>
        <taxon>Streptophyta</taxon>
        <taxon>Embryophyta</taxon>
        <taxon>Tracheophyta</taxon>
        <taxon>Spermatophyta</taxon>
        <taxon>Magnoliopsida</taxon>
        <taxon>Liliopsida</taxon>
        <taxon>Asparagales</taxon>
        <taxon>Orchidaceae</taxon>
        <taxon>Epidendroideae</taxon>
        <taxon>Malaxideae</taxon>
        <taxon>Dendrobiinae</taxon>
        <taxon>Dendrobium</taxon>
    </lineage>
</organism>
<protein>
    <submittedName>
        <fullName evidence="2">Uncharacterized protein</fullName>
    </submittedName>
</protein>
<reference evidence="2 3" key="2">
    <citation type="journal article" date="2017" name="Nature">
        <title>The Apostasia genome and the evolution of orchids.</title>
        <authorList>
            <person name="Zhang G.Q."/>
            <person name="Liu K.W."/>
            <person name="Li Z."/>
            <person name="Lohaus R."/>
            <person name="Hsiao Y.Y."/>
            <person name="Niu S.C."/>
            <person name="Wang J.Y."/>
            <person name="Lin Y.C."/>
            <person name="Xu Q."/>
            <person name="Chen L.J."/>
            <person name="Yoshida K."/>
            <person name="Fujiwara S."/>
            <person name="Wang Z.W."/>
            <person name="Zhang Y.Q."/>
            <person name="Mitsuda N."/>
            <person name="Wang M."/>
            <person name="Liu G.H."/>
            <person name="Pecoraro L."/>
            <person name="Huang H.X."/>
            <person name="Xiao X.J."/>
            <person name="Lin M."/>
            <person name="Wu X.Y."/>
            <person name="Wu W.L."/>
            <person name="Chen Y.Y."/>
            <person name="Chang S.B."/>
            <person name="Sakamoto S."/>
            <person name="Ohme-Takagi M."/>
            <person name="Yagi M."/>
            <person name="Zeng S.J."/>
            <person name="Shen C.Y."/>
            <person name="Yeh C.M."/>
            <person name="Luo Y.B."/>
            <person name="Tsai W.C."/>
            <person name="Van de Peer Y."/>
            <person name="Liu Z.J."/>
        </authorList>
    </citation>
    <scope>NUCLEOTIDE SEQUENCE [LARGE SCALE GENOMIC DNA]</scope>
    <source>
        <tissue evidence="2">The whole plant</tissue>
    </source>
</reference>
<proteinExistence type="predicted"/>
<sequence length="79" mass="9140">MSNEWCTIVGFNIDRPFDHSLFAPDLTHIYKSCHSKKTINRDIILHKRTQVRGERRREEKKRKGRIISSSTTAGVLSAT</sequence>
<dbReference type="AlphaFoldDB" id="A0A2I0VRA0"/>
<name>A0A2I0VRA0_9ASPA</name>
<keyword evidence="3" id="KW-1185">Reference proteome</keyword>
<evidence type="ECO:0000313" key="2">
    <source>
        <dbReference type="EMBL" id="PKU65931.1"/>
    </source>
</evidence>
<feature type="compositionally biased region" description="Polar residues" evidence="1">
    <location>
        <begin position="67"/>
        <end position="79"/>
    </location>
</feature>